<protein>
    <recommendedName>
        <fullName evidence="5">RNA polymerase-associated protein RapA</fullName>
    </recommendedName>
</protein>
<feature type="domain" description="Helicase ATP-binding" evidence="1">
    <location>
        <begin position="356"/>
        <end position="565"/>
    </location>
</feature>
<dbReference type="Pfam" id="PF00176">
    <property type="entry name" value="SNF2-rel_dom"/>
    <property type="match status" value="1"/>
</dbReference>
<dbReference type="EMBL" id="LDZY01000034">
    <property type="protein sequence ID" value="KLU63671.1"/>
    <property type="molecule type" value="Genomic_DNA"/>
</dbReference>
<accession>A0A0J1IG06</accession>
<evidence type="ECO:0008006" key="5">
    <source>
        <dbReference type="Google" id="ProtNLM"/>
    </source>
</evidence>
<dbReference type="GO" id="GO:0005524">
    <property type="term" value="F:ATP binding"/>
    <property type="evidence" value="ECO:0007669"/>
    <property type="project" value="InterPro"/>
</dbReference>
<sequence length="856" mass="98667">MFKDLSLKATYSSYEDDVGALFYTPTLRECISYDRATAYFSAKALANYAKGLEVFARRGNKYRMIASAELSEYDYRQIKEGYQLREEVNQGLLGKLRETLSLEEERNISNLAYLISLEIIDIKIAFTREGIFHDKFGVMEDEVGDVICFRGSNNETTAAYNTNYEAFDITCSWQASAFDYSKITKSTETFEKLWNNKVENILVCDMSQAIHQEIVSHSKGMVIIDSAQLEPNCLLLDYDDGLKLDIKVEPSLLLNNAVYKLRLKGRYVDLERSNDHIIRFKSNLTYPAYKRIIRILEQDAQRRVYRFFTTQRLRDYIASREMYIERRANVGLSIKHQDPIVRAQFAEYKMVVDCAFYRQLRDKQMWDSFFMCTMKKSSNFSVPGSGKTASVLGVYAYLQAKGRVKRIVMVGPKNSFGSWVDEFKSCFGTKQQVQLFSIQDPSYRSTKEKQQAILYDTGNKNLLLFNYESIGTYLTEIKKLIDTETLLVFDEVHKVKALNGRRASDALEISKDACYIVALTGTPIPNSYTDIRNLLDILYHDEYADFFGFTVPQLKDPSPEDISVINQKLQPFFCRTTKQQLQVPATNPDAFIQVLASRPENELFHILLIKYAKNKLALIIRLLQLESNPQMLLKSLDLSEFSDILDISGEIEQFDYVDFSDDVVSLINKIETTKKFDACIEVALQLHREHKLAIIWCIFVDSMMNIKGALETAGVRAACLYGAISMEDRQEILSAFRKGKLDFLITNPHTLAESVSLHSVCHDAIYFEYSYNLVHLLQSKDRIHRLGLPNNQYTQYFFAQEIFSTKDGDLYSLDEKIYLRLKEKEQIMLDAIENNTLERGNTPEEDLDIIFSTYHA</sequence>
<dbReference type="SMART" id="SM00490">
    <property type="entry name" value="HELICc"/>
    <property type="match status" value="1"/>
</dbReference>
<keyword evidence="4" id="KW-1185">Reference proteome</keyword>
<organism evidence="3 4">
    <name type="scientific">Desulfosporosinus acididurans</name>
    <dbReference type="NCBI Taxonomy" id="476652"/>
    <lineage>
        <taxon>Bacteria</taxon>
        <taxon>Bacillati</taxon>
        <taxon>Bacillota</taxon>
        <taxon>Clostridia</taxon>
        <taxon>Eubacteriales</taxon>
        <taxon>Desulfitobacteriaceae</taxon>
        <taxon>Desulfosporosinus</taxon>
    </lineage>
</organism>
<dbReference type="SMART" id="SM00487">
    <property type="entry name" value="DEXDc"/>
    <property type="match status" value="1"/>
</dbReference>
<dbReference type="AlphaFoldDB" id="A0A0J1IG06"/>
<dbReference type="InterPro" id="IPR038718">
    <property type="entry name" value="SNF2-like_sf"/>
</dbReference>
<dbReference type="CDD" id="cd09179">
    <property type="entry name" value="PLDc_N_DEXD_a"/>
    <property type="match status" value="1"/>
</dbReference>
<dbReference type="Gene3D" id="3.40.50.10810">
    <property type="entry name" value="Tandem AAA-ATPase domain"/>
    <property type="match status" value="1"/>
</dbReference>
<dbReference type="RefSeq" id="WP_047812161.1">
    <property type="nucleotide sequence ID" value="NZ_LDZY01000034.1"/>
</dbReference>
<comment type="caution">
    <text evidence="3">The sequence shown here is derived from an EMBL/GenBank/DDBJ whole genome shotgun (WGS) entry which is preliminary data.</text>
</comment>
<dbReference type="SUPFAM" id="SSF52540">
    <property type="entry name" value="P-loop containing nucleoside triphosphate hydrolases"/>
    <property type="match status" value="2"/>
</dbReference>
<dbReference type="InterPro" id="IPR000330">
    <property type="entry name" value="SNF2_N"/>
</dbReference>
<evidence type="ECO:0000313" key="4">
    <source>
        <dbReference type="Proteomes" id="UP000036356"/>
    </source>
</evidence>
<proteinExistence type="predicted"/>
<dbReference type="InterPro" id="IPR027417">
    <property type="entry name" value="P-loop_NTPase"/>
</dbReference>
<evidence type="ECO:0000259" key="1">
    <source>
        <dbReference type="SMART" id="SM00487"/>
    </source>
</evidence>
<reference evidence="3 4" key="1">
    <citation type="submission" date="2015-06" db="EMBL/GenBank/DDBJ databases">
        <title>Draft genome of the moderately acidophilic sulfate reducer Candidatus Desulfosporosinus acididurans strain M1.</title>
        <authorList>
            <person name="Poehlein A."/>
            <person name="Petzsch P."/>
            <person name="Johnson B.D."/>
            <person name="Schloemann M."/>
            <person name="Daniel R."/>
            <person name="Muehling M."/>
        </authorList>
    </citation>
    <scope>NUCLEOTIDE SEQUENCE [LARGE SCALE GENOMIC DNA]</scope>
    <source>
        <strain evidence="3 4">M1</strain>
    </source>
</reference>
<dbReference type="InterPro" id="IPR001650">
    <property type="entry name" value="Helicase_C-like"/>
</dbReference>
<dbReference type="PANTHER" id="PTHR10799">
    <property type="entry name" value="SNF2/RAD54 HELICASE FAMILY"/>
    <property type="match status" value="1"/>
</dbReference>
<evidence type="ECO:0000259" key="2">
    <source>
        <dbReference type="SMART" id="SM00490"/>
    </source>
</evidence>
<dbReference type="Pfam" id="PF00271">
    <property type="entry name" value="Helicase_C"/>
    <property type="match status" value="1"/>
</dbReference>
<dbReference type="PATRIC" id="fig|476652.3.peg.4697"/>
<dbReference type="InterPro" id="IPR014001">
    <property type="entry name" value="Helicase_ATP-bd"/>
</dbReference>
<dbReference type="Gene3D" id="3.40.50.300">
    <property type="entry name" value="P-loop containing nucleotide triphosphate hydrolases"/>
    <property type="match status" value="1"/>
</dbReference>
<gene>
    <name evidence="3" type="ORF">DEAC_c44100</name>
</gene>
<dbReference type="STRING" id="476652.DEAC_c44100"/>
<feature type="domain" description="Helicase C-terminal" evidence="2">
    <location>
        <begin position="704"/>
        <end position="787"/>
    </location>
</feature>
<name>A0A0J1IG06_9FIRM</name>
<dbReference type="Proteomes" id="UP000036356">
    <property type="component" value="Unassembled WGS sequence"/>
</dbReference>
<evidence type="ECO:0000313" key="3">
    <source>
        <dbReference type="EMBL" id="KLU63671.1"/>
    </source>
</evidence>